<proteinExistence type="predicted"/>
<comment type="caution">
    <text evidence="1">The sequence shown here is derived from an EMBL/GenBank/DDBJ whole genome shotgun (WGS) entry which is preliminary data.</text>
</comment>
<accession>D6TH75</accession>
<dbReference type="InParanoid" id="D6TH75"/>
<gene>
    <name evidence="1" type="ORF">Krac_12458</name>
</gene>
<organism evidence="1 2">
    <name type="scientific">Ktedonobacter racemifer DSM 44963</name>
    <dbReference type="NCBI Taxonomy" id="485913"/>
    <lineage>
        <taxon>Bacteria</taxon>
        <taxon>Bacillati</taxon>
        <taxon>Chloroflexota</taxon>
        <taxon>Ktedonobacteria</taxon>
        <taxon>Ktedonobacterales</taxon>
        <taxon>Ktedonobacteraceae</taxon>
        <taxon>Ktedonobacter</taxon>
    </lineage>
</organism>
<dbReference type="RefSeq" id="WP_007908477.1">
    <property type="nucleotide sequence ID" value="NZ_ADVG01000001.1"/>
</dbReference>
<dbReference type="EMBL" id="ADVG01000001">
    <property type="protein sequence ID" value="EFH90817.1"/>
    <property type="molecule type" value="Genomic_DNA"/>
</dbReference>
<dbReference type="Proteomes" id="UP000004508">
    <property type="component" value="Unassembled WGS sequence"/>
</dbReference>
<reference evidence="1 2" key="1">
    <citation type="journal article" date="2011" name="Stand. Genomic Sci.">
        <title>Non-contiguous finished genome sequence and contextual data of the filamentous soil bacterium Ktedonobacter racemifer type strain (SOSP1-21).</title>
        <authorList>
            <person name="Chang Y.J."/>
            <person name="Land M."/>
            <person name="Hauser L."/>
            <person name="Chertkov O."/>
            <person name="Del Rio T.G."/>
            <person name="Nolan M."/>
            <person name="Copeland A."/>
            <person name="Tice H."/>
            <person name="Cheng J.F."/>
            <person name="Lucas S."/>
            <person name="Han C."/>
            <person name="Goodwin L."/>
            <person name="Pitluck S."/>
            <person name="Ivanova N."/>
            <person name="Ovchinikova G."/>
            <person name="Pati A."/>
            <person name="Chen A."/>
            <person name="Palaniappan K."/>
            <person name="Mavromatis K."/>
            <person name="Liolios K."/>
            <person name="Brettin T."/>
            <person name="Fiebig A."/>
            <person name="Rohde M."/>
            <person name="Abt B."/>
            <person name="Goker M."/>
            <person name="Detter J.C."/>
            <person name="Woyke T."/>
            <person name="Bristow J."/>
            <person name="Eisen J.A."/>
            <person name="Markowitz V."/>
            <person name="Hugenholtz P."/>
            <person name="Kyrpides N.C."/>
            <person name="Klenk H.P."/>
            <person name="Lapidus A."/>
        </authorList>
    </citation>
    <scope>NUCLEOTIDE SEQUENCE [LARGE SCALE GENOMIC DNA]</scope>
    <source>
        <strain evidence="2">DSM 44963</strain>
    </source>
</reference>
<evidence type="ECO:0000313" key="2">
    <source>
        <dbReference type="Proteomes" id="UP000004508"/>
    </source>
</evidence>
<dbReference type="OrthoDB" id="158020at2"/>
<sequence length="182" mass="21503">MWQVQMFSNTLVSMLHYDAQKRRRMNIHEQFEEFLAKLGVEMERPEEQPFKKERYNGEALPEVSIFQASRDHYGVFYRLDIVEQRPELRIMVPTERGETKINIYLVRLSDMMPMAACFADMDVYEGSDAYERGREATLQHLLYATAEMMKQLFWAGDLESQTFPPEIEVHALLQQDQLKLQG</sequence>
<name>D6TH75_KTERA</name>
<keyword evidence="2" id="KW-1185">Reference proteome</keyword>
<dbReference type="AlphaFoldDB" id="D6TH75"/>
<dbReference type="STRING" id="485913.Krac_12458"/>
<protein>
    <submittedName>
        <fullName evidence="1">Uncharacterized protein</fullName>
    </submittedName>
</protein>
<evidence type="ECO:0000313" key="1">
    <source>
        <dbReference type="EMBL" id="EFH90817.1"/>
    </source>
</evidence>